<keyword evidence="2" id="KW-1185">Reference proteome</keyword>
<accession>K7A8K1</accession>
<gene>
    <name evidence="1" type="ORF">C427_4498</name>
</gene>
<dbReference type="HOGENOM" id="CLU_3082867_0_0_6"/>
<name>K7A8K1_9ALTE</name>
<evidence type="ECO:0000313" key="2">
    <source>
        <dbReference type="Proteomes" id="UP000011864"/>
    </source>
</evidence>
<reference evidence="1 2" key="1">
    <citation type="journal article" date="2013" name="Genome Announc.">
        <title>Complete Genome Sequence of Glaciecola psychrophila Strain 170T.</title>
        <authorList>
            <person name="Yin J."/>
            <person name="Chen J."/>
            <person name="Liu G."/>
            <person name="Yu Y."/>
            <person name="Song L."/>
            <person name="Wang X."/>
            <person name="Qu X."/>
        </authorList>
    </citation>
    <scope>NUCLEOTIDE SEQUENCE [LARGE SCALE GENOMIC DNA]</scope>
    <source>
        <strain evidence="1 2">170</strain>
    </source>
</reference>
<protein>
    <submittedName>
        <fullName evidence="1">Uncharacterized protein</fullName>
    </submittedName>
</protein>
<dbReference type="AlphaFoldDB" id="K7A8K1"/>
<dbReference type="Proteomes" id="UP000011864">
    <property type="component" value="Chromosome"/>
</dbReference>
<dbReference type="PATRIC" id="fig|1129794.4.peg.4480"/>
<proteinExistence type="predicted"/>
<organism evidence="1 2">
    <name type="scientific">Paraglaciecola psychrophila 170</name>
    <dbReference type="NCBI Taxonomy" id="1129794"/>
    <lineage>
        <taxon>Bacteria</taxon>
        <taxon>Pseudomonadati</taxon>
        <taxon>Pseudomonadota</taxon>
        <taxon>Gammaproteobacteria</taxon>
        <taxon>Alteromonadales</taxon>
        <taxon>Alteromonadaceae</taxon>
        <taxon>Paraglaciecola</taxon>
    </lineage>
</organism>
<dbReference type="EMBL" id="CP003837">
    <property type="protein sequence ID" value="AGH46600.1"/>
    <property type="molecule type" value="Genomic_DNA"/>
</dbReference>
<sequence>MAASLKASDTRALLTTGWLVIYFSASAASSSVRLVFNNTLAKFVTELKPGVE</sequence>
<evidence type="ECO:0000313" key="1">
    <source>
        <dbReference type="EMBL" id="AGH46600.1"/>
    </source>
</evidence>
<dbReference type="KEGG" id="gps:C427_4498"/>